<protein>
    <submittedName>
        <fullName evidence="1">Uncharacterized protein</fullName>
    </submittedName>
</protein>
<dbReference type="PATRIC" id="fig|1217662.4.peg.1349"/>
<dbReference type="RefSeq" id="WP_004980536.1">
    <property type="nucleotide sequence ID" value="NZ_KB849705.1"/>
</dbReference>
<dbReference type="HOGENOM" id="CLU_1881264_0_0_6"/>
<dbReference type="EMBL" id="APPZ01000007">
    <property type="protein sequence ID" value="ENV71940.1"/>
    <property type="molecule type" value="Genomic_DNA"/>
</dbReference>
<sequence>MGIQKENHLLKQFEKTKTFKRFFSTLLRFDEDLDCFIATEKWRDKEAELLSAAWWMFAEVAKIQSTPEGFVLVPKNTINVLEELTQLSSYAEIVGGISVNRAAIRGQCDIAFNLIREFEDAEFLKEVEAQEQSHE</sequence>
<dbReference type="GeneID" id="56338584"/>
<dbReference type="AlphaFoldDB" id="N9CU36"/>
<accession>N9CU36</accession>
<dbReference type="Proteomes" id="UP000018444">
    <property type="component" value="Unassembled WGS sequence"/>
</dbReference>
<proteinExistence type="predicted"/>
<comment type="caution">
    <text evidence="1">The sequence shown here is derived from an EMBL/GenBank/DDBJ whole genome shotgun (WGS) entry which is preliminary data.</text>
</comment>
<name>N9CU36_ACIJO</name>
<organism evidence="1 2">
    <name type="scientific">Acinetobacter johnsonii ANC 3681</name>
    <dbReference type="NCBI Taxonomy" id="1217662"/>
    <lineage>
        <taxon>Bacteria</taxon>
        <taxon>Pseudomonadati</taxon>
        <taxon>Pseudomonadota</taxon>
        <taxon>Gammaproteobacteria</taxon>
        <taxon>Moraxellales</taxon>
        <taxon>Moraxellaceae</taxon>
        <taxon>Acinetobacter</taxon>
    </lineage>
</organism>
<evidence type="ECO:0000313" key="1">
    <source>
        <dbReference type="EMBL" id="ENV71940.1"/>
    </source>
</evidence>
<reference evidence="1 2" key="1">
    <citation type="submission" date="2013-02" db="EMBL/GenBank/DDBJ databases">
        <title>The Genome Sequence of Acinetobacter johnsonii ANC 3681.</title>
        <authorList>
            <consortium name="The Broad Institute Genome Sequencing Platform"/>
            <consortium name="The Broad Institute Genome Sequencing Center for Infectious Disease"/>
            <person name="Cerqueira G."/>
            <person name="Feldgarden M."/>
            <person name="Courvalin P."/>
            <person name="Perichon B."/>
            <person name="Grillot-Courvalin C."/>
            <person name="Clermont D."/>
            <person name="Rocha E."/>
            <person name="Yoon E.-J."/>
            <person name="Nemec A."/>
            <person name="Walker B."/>
            <person name="Young S.K."/>
            <person name="Zeng Q."/>
            <person name="Gargeya S."/>
            <person name="Fitzgerald M."/>
            <person name="Haas B."/>
            <person name="Abouelleil A."/>
            <person name="Alvarado L."/>
            <person name="Arachchi H.M."/>
            <person name="Berlin A.M."/>
            <person name="Chapman S.B."/>
            <person name="Dewar J."/>
            <person name="Goldberg J."/>
            <person name="Griggs A."/>
            <person name="Gujja S."/>
            <person name="Hansen M."/>
            <person name="Howarth C."/>
            <person name="Imamovic A."/>
            <person name="Larimer J."/>
            <person name="McCowan C."/>
            <person name="Murphy C."/>
            <person name="Neiman D."/>
            <person name="Pearson M."/>
            <person name="Priest M."/>
            <person name="Roberts A."/>
            <person name="Saif S."/>
            <person name="Shea T."/>
            <person name="Sisk P."/>
            <person name="Sykes S."/>
            <person name="Wortman J."/>
            <person name="Nusbaum C."/>
            <person name="Birren B."/>
        </authorList>
    </citation>
    <scope>NUCLEOTIDE SEQUENCE [LARGE SCALE GENOMIC DNA]</scope>
    <source>
        <strain evidence="1 2">ANC 3681</strain>
    </source>
</reference>
<evidence type="ECO:0000313" key="2">
    <source>
        <dbReference type="Proteomes" id="UP000018444"/>
    </source>
</evidence>
<gene>
    <name evidence="1" type="ORF">F946_01396</name>
</gene>